<name>A0ABS3AQ29_9BACT</name>
<dbReference type="GO" id="GO:0008483">
    <property type="term" value="F:transaminase activity"/>
    <property type="evidence" value="ECO:0007669"/>
    <property type="project" value="UniProtKB-KW"/>
</dbReference>
<dbReference type="CDD" id="cd00616">
    <property type="entry name" value="AHBA_syn"/>
    <property type="match status" value="1"/>
</dbReference>
<protein>
    <submittedName>
        <fullName evidence="4">DegT/DnrJ/EryC1/StrS family aminotransferase</fullName>
    </submittedName>
</protein>
<dbReference type="Gene3D" id="3.90.1150.10">
    <property type="entry name" value="Aspartate Aminotransferase, domain 1"/>
    <property type="match status" value="1"/>
</dbReference>
<dbReference type="Proteomes" id="UP000722121">
    <property type="component" value="Unassembled WGS sequence"/>
</dbReference>
<dbReference type="Pfam" id="PF01041">
    <property type="entry name" value="DegT_DnrJ_EryC1"/>
    <property type="match status" value="1"/>
</dbReference>
<keyword evidence="5" id="KW-1185">Reference proteome</keyword>
<keyword evidence="4" id="KW-0808">Transferase</keyword>
<dbReference type="SUPFAM" id="SSF53383">
    <property type="entry name" value="PLP-dependent transferases"/>
    <property type="match status" value="1"/>
</dbReference>
<dbReference type="InterPro" id="IPR015424">
    <property type="entry name" value="PyrdxlP-dep_Trfase"/>
</dbReference>
<sequence length="374" mass="41348">MKIPLVDLKEQYLQLKEEIHQAIDEVFKSCQFIKGPKVRTFEEEFASLQQVDYCISVANGTDAISLTLKALGVGCGDEVIVSANTWISSAEAVNQVGGKPVFVDIEADYYNMDVDDVARKITPQTKAILAVHLYGQPANIEQLRSLCDEHSLFLLEDCAQAHLAEFKGKKLGIFGHAATYSFFPSKNIGAYGDAGAVTTNDLGLAEKVRRLANHGALNKHDHLFPGTNSRMDALQAALLGVKLKYAEGWKSQRRYLAGIYNELLAGCDYIVTPAVRPGGTHVYHLYAVRVKKRAALQQYLTTKGVGTGIHYPRPLPFVEAYASYGHTRDDFPIASQYQHEILSLPIYPELKKEAVEYVCEAIHSFFAATPALVH</sequence>
<dbReference type="InterPro" id="IPR000653">
    <property type="entry name" value="DegT/StrS_aminotransferase"/>
</dbReference>
<evidence type="ECO:0000313" key="5">
    <source>
        <dbReference type="Proteomes" id="UP000722121"/>
    </source>
</evidence>
<organism evidence="4 5">
    <name type="scientific">Simkania negevensis</name>
    <dbReference type="NCBI Taxonomy" id="83561"/>
    <lineage>
        <taxon>Bacteria</taxon>
        <taxon>Pseudomonadati</taxon>
        <taxon>Chlamydiota</taxon>
        <taxon>Chlamydiia</taxon>
        <taxon>Parachlamydiales</taxon>
        <taxon>Simkaniaceae</taxon>
        <taxon>Simkania</taxon>
    </lineage>
</organism>
<gene>
    <name evidence="4" type="ORF">JYU14_01890</name>
</gene>
<dbReference type="PIRSF" id="PIRSF000390">
    <property type="entry name" value="PLP_StrS"/>
    <property type="match status" value="1"/>
</dbReference>
<evidence type="ECO:0000256" key="1">
    <source>
        <dbReference type="ARBA" id="ARBA00022898"/>
    </source>
</evidence>
<comment type="caution">
    <text evidence="4">The sequence shown here is derived from an EMBL/GenBank/DDBJ whole genome shotgun (WGS) entry which is preliminary data.</text>
</comment>
<dbReference type="InterPro" id="IPR015421">
    <property type="entry name" value="PyrdxlP-dep_Trfase_major"/>
</dbReference>
<dbReference type="Gene3D" id="3.40.640.10">
    <property type="entry name" value="Type I PLP-dependent aspartate aminotransferase-like (Major domain)"/>
    <property type="match status" value="1"/>
</dbReference>
<dbReference type="PANTHER" id="PTHR30244">
    <property type="entry name" value="TRANSAMINASE"/>
    <property type="match status" value="1"/>
</dbReference>
<evidence type="ECO:0000313" key="4">
    <source>
        <dbReference type="EMBL" id="MBN4066816.1"/>
    </source>
</evidence>
<dbReference type="EMBL" id="JAFITR010000027">
    <property type="protein sequence ID" value="MBN4066816.1"/>
    <property type="molecule type" value="Genomic_DNA"/>
</dbReference>
<keyword evidence="1 3" id="KW-0663">Pyridoxal phosphate</keyword>
<accession>A0ABS3AQ29</accession>
<evidence type="ECO:0000256" key="2">
    <source>
        <dbReference type="ARBA" id="ARBA00037999"/>
    </source>
</evidence>
<keyword evidence="4" id="KW-0032">Aminotransferase</keyword>
<evidence type="ECO:0000256" key="3">
    <source>
        <dbReference type="RuleBase" id="RU004508"/>
    </source>
</evidence>
<dbReference type="PANTHER" id="PTHR30244:SF36">
    <property type="entry name" value="3-OXO-GLUCOSE-6-PHOSPHATE:GLUTAMATE AMINOTRANSFERASE"/>
    <property type="match status" value="1"/>
</dbReference>
<dbReference type="InterPro" id="IPR015422">
    <property type="entry name" value="PyrdxlP-dep_Trfase_small"/>
</dbReference>
<reference evidence="4 5" key="1">
    <citation type="submission" date="2021-02" db="EMBL/GenBank/DDBJ databases">
        <title>Activity-based single-cell genomes from oceanic crustal fluid captures similar information to metagenomic and metatranscriptomic surveys with orders of magnitude less sampling.</title>
        <authorList>
            <person name="D'Angelo T.S."/>
            <person name="Orcutt B.N."/>
        </authorList>
    </citation>
    <scope>NUCLEOTIDE SEQUENCE [LARGE SCALE GENOMIC DNA]</scope>
    <source>
        <strain evidence="4">AH-315-G07</strain>
    </source>
</reference>
<comment type="similarity">
    <text evidence="2 3">Belongs to the DegT/DnrJ/EryC1 family.</text>
</comment>
<proteinExistence type="inferred from homology"/>